<protein>
    <submittedName>
        <fullName evidence="1">Uncharacterized protein</fullName>
    </submittedName>
</protein>
<organism evidence="1 2">
    <name type="scientific">Paenibacillus tyrfis</name>
    <dbReference type="NCBI Taxonomy" id="1501230"/>
    <lineage>
        <taxon>Bacteria</taxon>
        <taxon>Bacillati</taxon>
        <taxon>Bacillota</taxon>
        <taxon>Bacilli</taxon>
        <taxon>Bacillales</taxon>
        <taxon>Paenibacillaceae</taxon>
        <taxon>Paenibacillus</taxon>
    </lineage>
</organism>
<reference evidence="1 2" key="1">
    <citation type="submission" date="2014-06" db="EMBL/GenBank/DDBJ databases">
        <title>Draft genome sequence of Paenibacillus sp. MSt1.</title>
        <authorList>
            <person name="Aw Y.K."/>
            <person name="Ong K.S."/>
            <person name="Gan H.M."/>
            <person name="Lee S.M."/>
        </authorList>
    </citation>
    <scope>NUCLEOTIDE SEQUENCE [LARGE SCALE GENOMIC DNA]</scope>
    <source>
        <strain evidence="1 2">MSt1</strain>
    </source>
</reference>
<dbReference type="EMBL" id="JNVM01000010">
    <property type="protein sequence ID" value="KEQ25451.1"/>
    <property type="molecule type" value="Genomic_DNA"/>
</dbReference>
<evidence type="ECO:0000313" key="2">
    <source>
        <dbReference type="Proteomes" id="UP000028123"/>
    </source>
</evidence>
<keyword evidence="2" id="KW-1185">Reference proteome</keyword>
<evidence type="ECO:0000313" key="1">
    <source>
        <dbReference type="EMBL" id="KEQ25451.1"/>
    </source>
</evidence>
<proteinExistence type="predicted"/>
<gene>
    <name evidence="1" type="ORF">ET33_01640</name>
</gene>
<dbReference type="Proteomes" id="UP000028123">
    <property type="component" value="Unassembled WGS sequence"/>
</dbReference>
<sequence>MSGKRAQKMTSTALNGRSMALLQALEVEPNQPYRLNGQVYAAELNNAQTKLTVAFYDARYIDSMHFVYTP</sequence>
<name>A0A081P428_9BACL</name>
<dbReference type="eggNOG" id="ENOG5030VSU">
    <property type="taxonomic scope" value="Bacteria"/>
</dbReference>
<dbReference type="AlphaFoldDB" id="A0A081P428"/>
<comment type="caution">
    <text evidence="1">The sequence shown here is derived from an EMBL/GenBank/DDBJ whole genome shotgun (WGS) entry which is preliminary data.</text>
</comment>
<accession>A0A081P428</accession>